<dbReference type="EMBL" id="FNCI01000014">
    <property type="protein sequence ID" value="SDG45267.1"/>
    <property type="molecule type" value="Genomic_DNA"/>
</dbReference>
<keyword evidence="8" id="KW-1185">Reference proteome</keyword>
<feature type="domain" description="HTH araC/xylS-type" evidence="6">
    <location>
        <begin position="142"/>
        <end position="240"/>
    </location>
</feature>
<dbReference type="InterPro" id="IPR018062">
    <property type="entry name" value="HTH_AraC-typ_CS"/>
</dbReference>
<dbReference type="PROSITE" id="PS00041">
    <property type="entry name" value="HTH_ARAC_FAMILY_1"/>
    <property type="match status" value="1"/>
</dbReference>
<dbReference type="PANTHER" id="PTHR46796">
    <property type="entry name" value="HTH-TYPE TRANSCRIPTIONAL ACTIVATOR RHAS-RELATED"/>
    <property type="match status" value="1"/>
</dbReference>
<evidence type="ECO:0000256" key="2">
    <source>
        <dbReference type="ARBA" id="ARBA00023125"/>
    </source>
</evidence>
<dbReference type="STRING" id="284577.SAMN05216571_11422"/>
<dbReference type="Proteomes" id="UP000198641">
    <property type="component" value="Unassembled WGS sequence"/>
</dbReference>
<dbReference type="GO" id="GO:0003700">
    <property type="term" value="F:DNA-binding transcription factor activity"/>
    <property type="evidence" value="ECO:0007669"/>
    <property type="project" value="InterPro"/>
</dbReference>
<keyword evidence="3" id="KW-0010">Activator</keyword>
<evidence type="ECO:0000256" key="3">
    <source>
        <dbReference type="ARBA" id="ARBA00023159"/>
    </source>
</evidence>
<evidence type="ECO:0000313" key="7">
    <source>
        <dbReference type="EMBL" id="SDG45267.1"/>
    </source>
</evidence>
<dbReference type="PRINTS" id="PR00032">
    <property type="entry name" value="HTHARAC"/>
</dbReference>
<dbReference type="InterPro" id="IPR003313">
    <property type="entry name" value="AraC-bd"/>
</dbReference>
<name>A0A1G7UCS1_9GAMM</name>
<reference evidence="7 8" key="1">
    <citation type="submission" date="2016-10" db="EMBL/GenBank/DDBJ databases">
        <authorList>
            <person name="de Groot N.N."/>
        </authorList>
    </citation>
    <scope>NUCLEOTIDE SEQUENCE [LARGE SCALE GENOMIC DNA]</scope>
    <source>
        <strain evidence="7 8">BH539</strain>
    </source>
</reference>
<dbReference type="PANTHER" id="PTHR46796:SF6">
    <property type="entry name" value="ARAC SUBFAMILY"/>
    <property type="match status" value="1"/>
</dbReference>
<dbReference type="GO" id="GO:0043565">
    <property type="term" value="F:sequence-specific DNA binding"/>
    <property type="evidence" value="ECO:0007669"/>
    <property type="project" value="InterPro"/>
</dbReference>
<dbReference type="SMART" id="SM00342">
    <property type="entry name" value="HTH_ARAC"/>
    <property type="match status" value="1"/>
</dbReference>
<dbReference type="InterPro" id="IPR020449">
    <property type="entry name" value="Tscrpt_reg_AraC-type_HTH"/>
</dbReference>
<dbReference type="InterPro" id="IPR011051">
    <property type="entry name" value="RmlC_Cupin_sf"/>
</dbReference>
<sequence>MTVTDSPASPLIAVRSYPDRVLSDRHGYHQLLLGLEGAVELEVAGRGRRVEPGLLVPIPSGDTHHYLAPQDNRTLVLDLPEAWCETLALDDGLTAQVRRISPALMAGARQLEEGDSAALAAWVAGALRMPAHRAGEPRLRLLRLLPEIEADLAQRWRVRDWAARCHLAEAAFARQFHALTGRSPHAWLVERRLAKAMTLLAETSASITEIALACGFGDTAHFSRTFRDRQGLSPRAWRQAQPGATSASNPSR</sequence>
<evidence type="ECO:0000259" key="6">
    <source>
        <dbReference type="PROSITE" id="PS01124"/>
    </source>
</evidence>
<keyword evidence="4" id="KW-0804">Transcription</keyword>
<feature type="compositionally biased region" description="Polar residues" evidence="5">
    <location>
        <begin position="242"/>
        <end position="252"/>
    </location>
</feature>
<dbReference type="OrthoDB" id="110167at2"/>
<dbReference type="Gene3D" id="1.10.10.60">
    <property type="entry name" value="Homeodomain-like"/>
    <property type="match status" value="2"/>
</dbReference>
<organism evidence="7 8">
    <name type="scientific">Onishia taeanensis</name>
    <dbReference type="NCBI Taxonomy" id="284577"/>
    <lineage>
        <taxon>Bacteria</taxon>
        <taxon>Pseudomonadati</taxon>
        <taxon>Pseudomonadota</taxon>
        <taxon>Gammaproteobacteria</taxon>
        <taxon>Oceanospirillales</taxon>
        <taxon>Halomonadaceae</taxon>
        <taxon>Onishia</taxon>
    </lineage>
</organism>
<evidence type="ECO:0000256" key="4">
    <source>
        <dbReference type="ARBA" id="ARBA00023163"/>
    </source>
</evidence>
<protein>
    <submittedName>
        <fullName evidence="7">AraC-type DNA-binding protein</fullName>
    </submittedName>
</protein>
<dbReference type="Pfam" id="PF12833">
    <property type="entry name" value="HTH_18"/>
    <property type="match status" value="1"/>
</dbReference>
<dbReference type="InterPro" id="IPR018060">
    <property type="entry name" value="HTH_AraC"/>
</dbReference>
<accession>A0A1G7UCS1</accession>
<keyword evidence="1" id="KW-0805">Transcription regulation</keyword>
<evidence type="ECO:0000313" key="8">
    <source>
        <dbReference type="Proteomes" id="UP000198641"/>
    </source>
</evidence>
<dbReference type="InterPro" id="IPR009057">
    <property type="entry name" value="Homeodomain-like_sf"/>
</dbReference>
<dbReference type="SUPFAM" id="SSF46689">
    <property type="entry name" value="Homeodomain-like"/>
    <property type="match status" value="1"/>
</dbReference>
<dbReference type="InterPro" id="IPR014710">
    <property type="entry name" value="RmlC-like_jellyroll"/>
</dbReference>
<dbReference type="SUPFAM" id="SSF51182">
    <property type="entry name" value="RmlC-like cupins"/>
    <property type="match status" value="1"/>
</dbReference>
<evidence type="ECO:0000256" key="5">
    <source>
        <dbReference type="SAM" id="MobiDB-lite"/>
    </source>
</evidence>
<proteinExistence type="predicted"/>
<keyword evidence="2 7" id="KW-0238">DNA-binding</keyword>
<dbReference type="InterPro" id="IPR050204">
    <property type="entry name" value="AraC_XylS_family_regulators"/>
</dbReference>
<dbReference type="AlphaFoldDB" id="A0A1G7UCS1"/>
<dbReference type="Gene3D" id="2.60.120.10">
    <property type="entry name" value="Jelly Rolls"/>
    <property type="match status" value="1"/>
</dbReference>
<dbReference type="Pfam" id="PF02311">
    <property type="entry name" value="AraC_binding"/>
    <property type="match status" value="1"/>
</dbReference>
<evidence type="ECO:0000256" key="1">
    <source>
        <dbReference type="ARBA" id="ARBA00023015"/>
    </source>
</evidence>
<gene>
    <name evidence="7" type="ORF">SAMN05216571_11422</name>
</gene>
<feature type="region of interest" description="Disordered" evidence="5">
    <location>
        <begin position="230"/>
        <end position="252"/>
    </location>
</feature>
<dbReference type="PROSITE" id="PS01124">
    <property type="entry name" value="HTH_ARAC_FAMILY_2"/>
    <property type="match status" value="1"/>
</dbReference>
<dbReference type="RefSeq" id="WP_092527950.1">
    <property type="nucleotide sequence ID" value="NZ_FNCI01000014.1"/>
</dbReference>